<protein>
    <submittedName>
        <fullName evidence="2">HNH endonuclease protein</fullName>
    </submittedName>
</protein>
<keyword evidence="2" id="KW-0255">Endonuclease</keyword>
<feature type="domain" description="HNH nuclease" evidence="1">
    <location>
        <begin position="205"/>
        <end position="258"/>
    </location>
</feature>
<dbReference type="AlphaFoldDB" id="U2FGA0"/>
<dbReference type="STRING" id="1033810.HLPCO_002150"/>
<keyword evidence="3" id="KW-1185">Reference proteome</keyword>
<dbReference type="GO" id="GO:0004519">
    <property type="term" value="F:endonuclease activity"/>
    <property type="evidence" value="ECO:0007669"/>
    <property type="project" value="UniProtKB-KW"/>
</dbReference>
<dbReference type="Pfam" id="PF13391">
    <property type="entry name" value="HNH_2"/>
    <property type="match status" value="1"/>
</dbReference>
<evidence type="ECO:0000259" key="1">
    <source>
        <dbReference type="Pfam" id="PF13391"/>
    </source>
</evidence>
<dbReference type="RefSeq" id="WP_008827431.1">
    <property type="nucleotide sequence ID" value="NZ_AFNU02000007.1"/>
</dbReference>
<organism evidence="2 3">
    <name type="scientific">Haloplasma contractile SSD-17B</name>
    <dbReference type="NCBI Taxonomy" id="1033810"/>
    <lineage>
        <taxon>Bacteria</taxon>
        <taxon>Bacillati</taxon>
        <taxon>Mycoplasmatota</taxon>
        <taxon>Mollicutes</taxon>
        <taxon>Haloplasmatales</taxon>
        <taxon>Haloplasmataceae</taxon>
        <taxon>Haloplasma</taxon>
    </lineage>
</organism>
<reference evidence="2 3" key="1">
    <citation type="journal article" date="2011" name="J. Bacteriol.">
        <title>Genome sequence of Haloplasma contractile, an unusual contractile bacterium from a deep-sea anoxic brine lake.</title>
        <authorList>
            <person name="Antunes A."/>
            <person name="Alam I."/>
            <person name="El Dorry H."/>
            <person name="Siam R."/>
            <person name="Robertson A."/>
            <person name="Bajic V.B."/>
            <person name="Stingl U."/>
        </authorList>
    </citation>
    <scope>NUCLEOTIDE SEQUENCE [LARGE SCALE GENOMIC DNA]</scope>
    <source>
        <strain evidence="2 3">SSD-17B</strain>
    </source>
</reference>
<gene>
    <name evidence="2" type="ORF">HLPCO_002150</name>
</gene>
<dbReference type="eggNOG" id="COG3440">
    <property type="taxonomic scope" value="Bacteria"/>
</dbReference>
<reference evidence="2 3" key="2">
    <citation type="journal article" date="2013" name="PLoS ONE">
        <title>INDIGO - INtegrated Data Warehouse of MIcrobial GenOmes with Examples from the Red Sea Extremophiles.</title>
        <authorList>
            <person name="Alam I."/>
            <person name="Antunes A."/>
            <person name="Kamau A.A."/>
            <person name="Ba Alawi W."/>
            <person name="Kalkatawi M."/>
            <person name="Stingl U."/>
            <person name="Bajic V.B."/>
        </authorList>
    </citation>
    <scope>NUCLEOTIDE SEQUENCE [LARGE SCALE GENOMIC DNA]</scope>
    <source>
        <strain evidence="2 3">SSD-17B</strain>
    </source>
</reference>
<dbReference type="EMBL" id="AFNU02000007">
    <property type="protein sequence ID" value="ERJ11910.1"/>
    <property type="molecule type" value="Genomic_DNA"/>
</dbReference>
<keyword evidence="2" id="KW-0540">Nuclease</keyword>
<dbReference type="InParanoid" id="U2FGA0"/>
<accession>U2FGA0</accession>
<dbReference type="Proteomes" id="UP000005707">
    <property type="component" value="Unassembled WGS sequence"/>
</dbReference>
<evidence type="ECO:0000313" key="2">
    <source>
        <dbReference type="EMBL" id="ERJ11910.1"/>
    </source>
</evidence>
<proteinExistence type="predicted"/>
<sequence>MYEDFKVGFKTTDKELNKKYGFIPTKGIKTKRIDSNSKNKLEAVVLINNIIKSVYPNHINQATGYVEYVGYGENNQEFIRENKSLNEVYDYDVPVYLFECVIEGELNYVGKLNPVKQPYYSEAPNMNNEMRKIIKFPFMIKGYSYENYIDKNSFKEDVDTTKSEHKKNTNTTAVNGYIEAKIAARNPYVQRKFRNSLLNEFNSKCAICDINEKNLLIASHIVPYTKCKDVDEMINSNNGLLLCANHDALFDKNLISFNEYGKIEITGNKYLSTALHELLHIAEDTEIEDLHLNEERKSFLQRHKVK</sequence>
<dbReference type="InterPro" id="IPR003615">
    <property type="entry name" value="HNH_nuc"/>
</dbReference>
<comment type="caution">
    <text evidence="2">The sequence shown here is derived from an EMBL/GenBank/DDBJ whole genome shotgun (WGS) entry which is preliminary data.</text>
</comment>
<evidence type="ECO:0000313" key="3">
    <source>
        <dbReference type="Proteomes" id="UP000005707"/>
    </source>
</evidence>
<dbReference type="OrthoDB" id="5678128at2"/>
<keyword evidence="2" id="KW-0378">Hydrolase</keyword>
<name>U2FGA0_9MOLU</name>